<reference evidence="3" key="1">
    <citation type="submission" date="2021-01" db="EMBL/GenBank/DDBJ databases">
        <authorList>
            <person name="Corre E."/>
            <person name="Pelletier E."/>
            <person name="Niang G."/>
            <person name="Scheremetjew M."/>
            <person name="Finn R."/>
            <person name="Kale V."/>
            <person name="Holt S."/>
            <person name="Cochrane G."/>
            <person name="Meng A."/>
            <person name="Brown T."/>
            <person name="Cohen L."/>
        </authorList>
    </citation>
    <scope>NUCLEOTIDE SEQUENCE</scope>
    <source>
        <strain evidence="3">GSO104</strain>
    </source>
</reference>
<keyword evidence="2" id="KW-0812">Transmembrane</keyword>
<evidence type="ECO:0000256" key="1">
    <source>
        <dbReference type="SAM" id="MobiDB-lite"/>
    </source>
</evidence>
<feature type="transmembrane region" description="Helical" evidence="2">
    <location>
        <begin position="303"/>
        <end position="326"/>
    </location>
</feature>
<name>A0A7S4QW70_9STRA</name>
<keyword evidence="2" id="KW-1133">Transmembrane helix</keyword>
<accession>A0A7S4QW70</accession>
<proteinExistence type="predicted"/>
<evidence type="ECO:0000256" key="2">
    <source>
        <dbReference type="SAM" id="Phobius"/>
    </source>
</evidence>
<dbReference type="EMBL" id="HBNS01011086">
    <property type="protein sequence ID" value="CAE4595902.1"/>
    <property type="molecule type" value="Transcribed_RNA"/>
</dbReference>
<sequence>MTNANIQKLVSTNNEHHHTNHHHHEEEEEEQQQQQQSNSPSNQDNILPIMYSCSLPPPLIIPIPPSPDDDDNSEMIQSHNNNLILPVTVGKVTMRLDYELHTSNEIKDATTTTTTDTLLPLLKGHMLAYLGETFGMVGNEDEDNDCTGYDVTGGGGGVMERGGGEDVIQQHVLTTTSTKIVSISSLPGDVLDLDNRCDPSLDPGYISTTCTAIKGYWTASYIGTDENAVIRTIVSQIKQGMTHHAFTDITKTSDIDIVDLTFIGMRSGTTTTGQNLYVDSSIRSIRNNNNDNDSSSTTENNNLTAYGTGVVASASVLFATVGALLYRWKKKKAARQRIWKEAYNPVIHGSVKNHKHRFILEEEAEQTTRWDTVARNDDDDDSVSEEHLEENPLDIVHDDDDHHHQLEEMQNEVEAAYYRHETLLGIEEGEFILDHLSRISEASAESLHDIRTYPAESTCHLGEQECVFVGTTR</sequence>
<feature type="region of interest" description="Disordered" evidence="1">
    <location>
        <begin position="11"/>
        <end position="49"/>
    </location>
</feature>
<feature type="compositionally biased region" description="Low complexity" evidence="1">
    <location>
        <begin position="32"/>
        <end position="43"/>
    </location>
</feature>
<organism evidence="3">
    <name type="scientific">Ditylum brightwellii</name>
    <dbReference type="NCBI Taxonomy" id="49249"/>
    <lineage>
        <taxon>Eukaryota</taxon>
        <taxon>Sar</taxon>
        <taxon>Stramenopiles</taxon>
        <taxon>Ochrophyta</taxon>
        <taxon>Bacillariophyta</taxon>
        <taxon>Mediophyceae</taxon>
        <taxon>Lithodesmiophycidae</taxon>
        <taxon>Lithodesmiales</taxon>
        <taxon>Lithodesmiaceae</taxon>
        <taxon>Ditylum</taxon>
    </lineage>
</organism>
<dbReference type="AlphaFoldDB" id="A0A7S4QW70"/>
<keyword evidence="2" id="KW-0472">Membrane</keyword>
<protein>
    <submittedName>
        <fullName evidence="3">Uncharacterized protein</fullName>
    </submittedName>
</protein>
<evidence type="ECO:0000313" key="3">
    <source>
        <dbReference type="EMBL" id="CAE4595902.1"/>
    </source>
</evidence>
<gene>
    <name evidence="3" type="ORF">DBRI00130_LOCUS8970</name>
</gene>